<dbReference type="InterPro" id="IPR000772">
    <property type="entry name" value="Ricin_B_lectin"/>
</dbReference>
<evidence type="ECO:0000259" key="2">
    <source>
        <dbReference type="Pfam" id="PF14200"/>
    </source>
</evidence>
<evidence type="ECO:0000256" key="1">
    <source>
        <dbReference type="SAM" id="MobiDB-lite"/>
    </source>
</evidence>
<protein>
    <submittedName>
        <fullName evidence="3">RICIN domain-containing protein</fullName>
    </submittedName>
</protein>
<accession>A0ABS2W0C3</accession>
<evidence type="ECO:0000313" key="4">
    <source>
        <dbReference type="Proteomes" id="UP000788262"/>
    </source>
</evidence>
<dbReference type="RefSeq" id="WP_205386840.1">
    <property type="nucleotide sequence ID" value="NZ_JAFFZS010000045.1"/>
</dbReference>
<reference evidence="3 4" key="1">
    <citation type="submission" date="2021-02" db="EMBL/GenBank/DDBJ databases">
        <title>Whole genome sequencing of Streptomyces actuosus VRA1.</title>
        <authorList>
            <person name="Sen G."/>
            <person name="Sen A."/>
        </authorList>
    </citation>
    <scope>NUCLEOTIDE SEQUENCE [LARGE SCALE GENOMIC DNA]</scope>
    <source>
        <strain evidence="3 4">VRA1</strain>
    </source>
</reference>
<organism evidence="3 4">
    <name type="scientific">Streptomyces actuosus</name>
    <dbReference type="NCBI Taxonomy" id="1885"/>
    <lineage>
        <taxon>Bacteria</taxon>
        <taxon>Bacillati</taxon>
        <taxon>Actinomycetota</taxon>
        <taxon>Actinomycetes</taxon>
        <taxon>Kitasatosporales</taxon>
        <taxon>Streptomycetaceae</taxon>
        <taxon>Streptomyces</taxon>
    </lineage>
</organism>
<proteinExistence type="predicted"/>
<keyword evidence="4" id="KW-1185">Reference proteome</keyword>
<dbReference type="Pfam" id="PF14200">
    <property type="entry name" value="RicinB_lectin_2"/>
    <property type="match status" value="1"/>
</dbReference>
<comment type="caution">
    <text evidence="3">The sequence shown here is derived from an EMBL/GenBank/DDBJ whole genome shotgun (WGS) entry which is preliminary data.</text>
</comment>
<dbReference type="InterPro" id="IPR035992">
    <property type="entry name" value="Ricin_B-like_lectins"/>
</dbReference>
<dbReference type="Proteomes" id="UP000788262">
    <property type="component" value="Unassembled WGS sequence"/>
</dbReference>
<dbReference type="EMBL" id="JAFFZS010000045">
    <property type="protein sequence ID" value="MBN0048713.1"/>
    <property type="molecule type" value="Genomic_DNA"/>
</dbReference>
<dbReference type="CDD" id="cd00161">
    <property type="entry name" value="beta-trefoil_Ricin-like"/>
    <property type="match status" value="1"/>
</dbReference>
<feature type="compositionally biased region" description="Low complexity" evidence="1">
    <location>
        <begin position="248"/>
        <end position="287"/>
    </location>
</feature>
<name>A0ABS2W0C3_STRAS</name>
<evidence type="ECO:0000313" key="3">
    <source>
        <dbReference type="EMBL" id="MBN0048713.1"/>
    </source>
</evidence>
<dbReference type="Gene3D" id="2.80.10.50">
    <property type="match status" value="1"/>
</dbReference>
<feature type="domain" description="Ricin B lectin" evidence="2">
    <location>
        <begin position="292"/>
        <end position="358"/>
    </location>
</feature>
<dbReference type="PROSITE" id="PS50231">
    <property type="entry name" value="RICIN_B_LECTIN"/>
    <property type="match status" value="1"/>
</dbReference>
<gene>
    <name evidence="3" type="ORF">JS756_32425</name>
</gene>
<dbReference type="SUPFAM" id="SSF50370">
    <property type="entry name" value="Ricin B-like lectins"/>
    <property type="match status" value="1"/>
</dbReference>
<feature type="region of interest" description="Disordered" evidence="1">
    <location>
        <begin position="248"/>
        <end position="293"/>
    </location>
</feature>
<sequence length="442" mass="45793">MHEEHVTPMAADDSLLLRAFRSLHPAAQAALCPELAETSEDAASASGAETRSISAASARRQLSEAYVRSYAAEAPSRTCRHLTAVMDDAVRGGVSHRSQDLDLHADACRSCSRVRAELTTVQSAAAGVLNRILVDSASAAAVAVQAADGDEDRPAPGEPAPGTTASAERTRAPGRTRRLRALVAASPLRAAAVAGVTVTALTAAVVVLPRHPEGARRPLALATVTPPGSALPAAEPSAIVSAAPSRSAAATSGPATSLPTSAAPADTSGPATAAKAKAPAAPAGSTPTRPPAGFQLVNRSTGLCVGVQSEAAGATLRLEDCGAGARQRWETVEAGYGAYRIRNVGTNKCLDGTSGGGNVVRVVQNDCRDRQSTQLWMIEPQADAGAFRLYFVPPVPASDYSSHLLGPEDWWSENPPRRGSYLAQLPNYYNSESFFFVMNRSS</sequence>
<feature type="region of interest" description="Disordered" evidence="1">
    <location>
        <begin position="145"/>
        <end position="175"/>
    </location>
</feature>